<keyword evidence="6" id="KW-1185">Reference proteome</keyword>
<evidence type="ECO:0000256" key="2">
    <source>
        <dbReference type="ARBA" id="ARBA00023125"/>
    </source>
</evidence>
<gene>
    <name evidence="5" type="ORF">SaccyDRAFT_4683</name>
</gene>
<keyword evidence="2 5" id="KW-0238">DNA-binding</keyword>
<reference evidence="5 6" key="1">
    <citation type="submission" date="2011-11" db="EMBL/GenBank/DDBJ databases">
        <title>The Noncontiguous Finished sequence of Saccharomonospora cyanea NA-134.</title>
        <authorList>
            <consortium name="US DOE Joint Genome Institute"/>
            <person name="Lucas S."/>
            <person name="Han J."/>
            <person name="Lapidus A."/>
            <person name="Cheng J.-F."/>
            <person name="Goodwin L."/>
            <person name="Pitluck S."/>
            <person name="Peters L."/>
            <person name="Ovchinnikova G."/>
            <person name="Lu M."/>
            <person name="Detter J.C."/>
            <person name="Han C."/>
            <person name="Tapia R."/>
            <person name="Land M."/>
            <person name="Hauser L."/>
            <person name="Kyrpides N."/>
            <person name="Ivanova N."/>
            <person name="Pagani I."/>
            <person name="Brambilla E.-M."/>
            <person name="Klenk H.-P."/>
            <person name="Woyke T."/>
        </authorList>
    </citation>
    <scope>NUCLEOTIDE SEQUENCE [LARGE SCALE GENOMIC DNA]</scope>
    <source>
        <strain evidence="5 6">NA-134</strain>
    </source>
</reference>
<evidence type="ECO:0000259" key="4">
    <source>
        <dbReference type="PROSITE" id="PS01124"/>
    </source>
</evidence>
<dbReference type="eggNOG" id="COG2207">
    <property type="taxonomic scope" value="Bacteria"/>
</dbReference>
<dbReference type="OrthoDB" id="9815799at2"/>
<dbReference type="HOGENOM" id="CLU_066193_5_0_11"/>
<dbReference type="EMBL" id="CM001440">
    <property type="protein sequence ID" value="EHR63490.1"/>
    <property type="molecule type" value="Genomic_DNA"/>
</dbReference>
<dbReference type="SMART" id="SM00342">
    <property type="entry name" value="HTH_ARAC"/>
    <property type="match status" value="1"/>
</dbReference>
<evidence type="ECO:0000313" key="5">
    <source>
        <dbReference type="EMBL" id="EHR63490.1"/>
    </source>
</evidence>
<dbReference type="PANTHER" id="PTHR46796">
    <property type="entry name" value="HTH-TYPE TRANSCRIPTIONAL ACTIVATOR RHAS-RELATED"/>
    <property type="match status" value="1"/>
</dbReference>
<dbReference type="InterPro" id="IPR046532">
    <property type="entry name" value="DUF6597"/>
</dbReference>
<accession>H5XD59</accession>
<evidence type="ECO:0000256" key="3">
    <source>
        <dbReference type="ARBA" id="ARBA00023163"/>
    </source>
</evidence>
<dbReference type="Pfam" id="PF20240">
    <property type="entry name" value="DUF6597"/>
    <property type="match status" value="1"/>
</dbReference>
<name>H5XD59_9PSEU</name>
<dbReference type="PROSITE" id="PS01124">
    <property type="entry name" value="HTH_ARAC_FAMILY_2"/>
    <property type="match status" value="1"/>
</dbReference>
<dbReference type="PANTHER" id="PTHR46796:SF13">
    <property type="entry name" value="HTH-TYPE TRANSCRIPTIONAL ACTIVATOR RHAS"/>
    <property type="match status" value="1"/>
</dbReference>
<dbReference type="Pfam" id="PF12833">
    <property type="entry name" value="HTH_18"/>
    <property type="match status" value="1"/>
</dbReference>
<sequence length="270" mass="29719">MERTPQGILHRHAARARFTLNRFSPAPPLREYVQYYWVVRWDLRGRPPHEQRVLPNLSTHVVFGTASAGVWGPSRSVFAHALRDRGLALGVRVVPGCCGAVLGLPAGDLRDGPRSLPDVLGHAVREIEDAVRRESDDPELTSLADALFTERIRPLTNPERRARDAVALIAGDPALTRVDELAARTGMTVRALQRLFTTHIGTGPKWAIRVYRLGDAEARLSSDSPPSQAELAAELGYSDQAHFARDFTSLVGTPPASYGRQQKVTEQAQN</sequence>
<dbReference type="InterPro" id="IPR009057">
    <property type="entry name" value="Homeodomain-like_sf"/>
</dbReference>
<dbReference type="AlphaFoldDB" id="H5XD59"/>
<dbReference type="Proteomes" id="UP000002791">
    <property type="component" value="Chromosome"/>
</dbReference>
<feature type="domain" description="HTH araC/xylS-type" evidence="4">
    <location>
        <begin position="163"/>
        <end position="261"/>
    </location>
</feature>
<proteinExistence type="predicted"/>
<dbReference type="RefSeq" id="WP_005459801.1">
    <property type="nucleotide sequence ID" value="NZ_CM001440.1"/>
</dbReference>
<dbReference type="InterPro" id="IPR018060">
    <property type="entry name" value="HTH_AraC"/>
</dbReference>
<evidence type="ECO:0000256" key="1">
    <source>
        <dbReference type="ARBA" id="ARBA00023015"/>
    </source>
</evidence>
<organism evidence="5 6">
    <name type="scientific">Saccharomonospora cyanea NA-134</name>
    <dbReference type="NCBI Taxonomy" id="882082"/>
    <lineage>
        <taxon>Bacteria</taxon>
        <taxon>Bacillati</taxon>
        <taxon>Actinomycetota</taxon>
        <taxon>Actinomycetes</taxon>
        <taxon>Pseudonocardiales</taxon>
        <taxon>Pseudonocardiaceae</taxon>
        <taxon>Saccharomonospora</taxon>
    </lineage>
</organism>
<dbReference type="GO" id="GO:0043565">
    <property type="term" value="F:sequence-specific DNA binding"/>
    <property type="evidence" value="ECO:0007669"/>
    <property type="project" value="InterPro"/>
</dbReference>
<dbReference type="STRING" id="882082.SaccyDRAFT_4683"/>
<keyword evidence="3" id="KW-0804">Transcription</keyword>
<keyword evidence="1" id="KW-0805">Transcription regulation</keyword>
<evidence type="ECO:0000313" key="6">
    <source>
        <dbReference type="Proteomes" id="UP000002791"/>
    </source>
</evidence>
<dbReference type="InterPro" id="IPR050204">
    <property type="entry name" value="AraC_XylS_family_regulators"/>
</dbReference>
<dbReference type="Gene3D" id="1.10.10.60">
    <property type="entry name" value="Homeodomain-like"/>
    <property type="match status" value="1"/>
</dbReference>
<protein>
    <submittedName>
        <fullName evidence="5">DNA-binding domain-containing protein, AraC-type</fullName>
    </submittedName>
</protein>
<dbReference type="GO" id="GO:0003700">
    <property type="term" value="F:DNA-binding transcription factor activity"/>
    <property type="evidence" value="ECO:0007669"/>
    <property type="project" value="InterPro"/>
</dbReference>
<dbReference type="SUPFAM" id="SSF46689">
    <property type="entry name" value="Homeodomain-like"/>
    <property type="match status" value="1"/>
</dbReference>